<keyword evidence="6 17" id="KW-0813">Transport</keyword>
<organism evidence="19">
    <name type="scientific">Ornithodoros brasiliensis</name>
    <name type="common">Mouro tick</name>
    <dbReference type="NCBI Taxonomy" id="888526"/>
    <lineage>
        <taxon>Eukaryota</taxon>
        <taxon>Metazoa</taxon>
        <taxon>Ecdysozoa</taxon>
        <taxon>Arthropoda</taxon>
        <taxon>Chelicerata</taxon>
        <taxon>Arachnida</taxon>
        <taxon>Acari</taxon>
        <taxon>Parasitiformes</taxon>
        <taxon>Ixodida</taxon>
        <taxon>Ixodoidea</taxon>
        <taxon>Argasidae</taxon>
        <taxon>Ornithodorinae</taxon>
        <taxon>Ornithodoros</taxon>
    </lineage>
</organism>
<feature type="transmembrane region" description="Helical" evidence="17">
    <location>
        <begin position="208"/>
        <end position="229"/>
    </location>
</feature>
<evidence type="ECO:0000256" key="2">
    <source>
        <dbReference type="ARBA" id="ARBA00004225"/>
    </source>
</evidence>
<feature type="domain" description="NADH:quinone oxidoreductase/Mrp antiporter transmembrane" evidence="18">
    <location>
        <begin position="104"/>
        <end position="382"/>
    </location>
</feature>
<dbReference type="GO" id="GO:0008137">
    <property type="term" value="F:NADH dehydrogenase (ubiquinone) activity"/>
    <property type="evidence" value="ECO:0007669"/>
    <property type="project" value="UniProtKB-UniRule"/>
</dbReference>
<evidence type="ECO:0000256" key="1">
    <source>
        <dbReference type="ARBA" id="ARBA00003257"/>
    </source>
</evidence>
<feature type="transmembrane region" description="Helical" evidence="17">
    <location>
        <begin position="136"/>
        <end position="156"/>
    </location>
</feature>
<evidence type="ECO:0000256" key="7">
    <source>
        <dbReference type="ARBA" id="ARBA00022660"/>
    </source>
</evidence>
<comment type="subcellular location">
    <subcellularLocation>
        <location evidence="2 17">Mitochondrion membrane</location>
        <topology evidence="2 17">Multi-pass membrane protein</topology>
    </subcellularLocation>
</comment>
<dbReference type="EMBL" id="KC769593">
    <property type="protein sequence ID" value="AHF21686.1"/>
    <property type="molecule type" value="Genomic_DNA"/>
</dbReference>
<accession>W0FGU1</accession>
<dbReference type="InterPro" id="IPR003918">
    <property type="entry name" value="NADH_UbQ_OxRdtase"/>
</dbReference>
<proteinExistence type="inferred from homology"/>
<evidence type="ECO:0000256" key="17">
    <source>
        <dbReference type="RuleBase" id="RU003297"/>
    </source>
</evidence>
<comment type="function">
    <text evidence="1">Core subunit of the mitochondrial membrane respiratory chain NADH dehydrogenase (Complex I) that is believed to belong to the minimal assembly required for catalysis. Complex I functions in the transfer of electrons from NADH to the respiratory chain. The immediate electron acceptor for the enzyme is believed to be ubiquinone.</text>
</comment>
<keyword evidence="9" id="KW-1278">Translocase</keyword>
<keyword evidence="12 17" id="KW-0520">NAD</keyword>
<reference evidence="19" key="1">
    <citation type="journal article" date="2014" name="Ticks Tick Borne Dis.">
        <title>Molecular phylogeny of soft ticks (Ixodida: Argasidae) inferred from mitochondrial genome and nuclear rRNA sequences.</title>
        <authorList>
            <person name="Burger T.D."/>
            <person name="Shao R."/>
            <person name="Labruna M.B."/>
            <person name="Barker S.C."/>
        </authorList>
    </citation>
    <scope>NUCLEOTIDE SEQUENCE</scope>
</reference>
<evidence type="ECO:0000256" key="5">
    <source>
        <dbReference type="ARBA" id="ARBA00021006"/>
    </source>
</evidence>
<keyword evidence="15 17" id="KW-0472">Membrane</keyword>
<feature type="transmembrane region" description="Helical" evidence="17">
    <location>
        <begin position="415"/>
        <end position="433"/>
    </location>
</feature>
<keyword evidence="14 17" id="KW-0496">Mitochondrion</keyword>
<feature type="transmembrane region" description="Helical" evidence="17">
    <location>
        <begin position="110"/>
        <end position="129"/>
    </location>
</feature>
<keyword evidence="7 17" id="KW-0679">Respiratory chain</keyword>
<name>W0FGU1_ORNBR</name>
<evidence type="ECO:0000256" key="8">
    <source>
        <dbReference type="ARBA" id="ARBA00022692"/>
    </source>
</evidence>
<evidence type="ECO:0000256" key="9">
    <source>
        <dbReference type="ARBA" id="ARBA00022967"/>
    </source>
</evidence>
<dbReference type="AlphaFoldDB" id="W0FGU1"/>
<evidence type="ECO:0000256" key="14">
    <source>
        <dbReference type="ARBA" id="ARBA00023128"/>
    </source>
</evidence>
<evidence type="ECO:0000256" key="10">
    <source>
        <dbReference type="ARBA" id="ARBA00022982"/>
    </source>
</evidence>
<evidence type="ECO:0000256" key="3">
    <source>
        <dbReference type="ARBA" id="ARBA00009025"/>
    </source>
</evidence>
<evidence type="ECO:0000256" key="11">
    <source>
        <dbReference type="ARBA" id="ARBA00022989"/>
    </source>
</evidence>
<evidence type="ECO:0000256" key="16">
    <source>
        <dbReference type="ARBA" id="ARBA00049551"/>
    </source>
</evidence>
<sequence>MLTLLMSIMWMMGMFMCYSSMEVILSMFLLEVFLFCQMDWSFSITNIGSFVGVDLMGFLLIQLSLFIVILMYMASMSLSIFNEGMFSFYSLLMAFLLVFCFSVYNLIGFYLFFESVLFPIVMLIVGWGNQPERLQAGLYMLFYTLGGSLPLLLFLLSNGNEFSISIFYAGWQSCKMGTLMFCMGILAFLVKMPMFMVHVWLPKAHVEAPVAGSMILAGVLLKLGIYGLLRVKIFFIDEMKNYGFVFMSIILMGGIFVSLICLCQVDVKALIAYSSVCHMGLSLGGVISMSSWGLTGNMLMMLGHGLCSSGLFCLANIYYERLYSRSLILLKGMGIFFPFLSVMWFLFSITNMAAPPSMNLGGEILLMGSMIKWSFLCLIPLGLMCFLSAAYSLYLYSYLNHGKGWVMYSVNMISFREMLLMVYHFIPLILWVFKMEFFMSWF</sequence>
<evidence type="ECO:0000313" key="19">
    <source>
        <dbReference type="EMBL" id="AHF21686.1"/>
    </source>
</evidence>
<feature type="transmembrane region" description="Helical" evidence="17">
    <location>
        <begin position="50"/>
        <end position="74"/>
    </location>
</feature>
<dbReference type="GO" id="GO:0015990">
    <property type="term" value="P:electron transport coupled proton transport"/>
    <property type="evidence" value="ECO:0007669"/>
    <property type="project" value="TreeGrafter"/>
</dbReference>
<feature type="transmembrane region" description="Helical" evidence="17">
    <location>
        <begin position="176"/>
        <end position="201"/>
    </location>
</feature>
<evidence type="ECO:0000256" key="6">
    <source>
        <dbReference type="ARBA" id="ARBA00022448"/>
    </source>
</evidence>
<feature type="transmembrane region" description="Helical" evidence="17">
    <location>
        <begin position="241"/>
        <end position="263"/>
    </location>
</feature>
<dbReference type="GO" id="GO:0003954">
    <property type="term" value="F:NADH dehydrogenase activity"/>
    <property type="evidence" value="ECO:0007669"/>
    <property type="project" value="TreeGrafter"/>
</dbReference>
<keyword evidence="11 17" id="KW-1133">Transmembrane helix</keyword>
<dbReference type="GO" id="GO:0042773">
    <property type="term" value="P:ATP synthesis coupled electron transport"/>
    <property type="evidence" value="ECO:0007669"/>
    <property type="project" value="InterPro"/>
</dbReference>
<comment type="function">
    <text evidence="17">Core subunit of the mitochondrial membrane respiratory chain NADH dehydrogenase (Complex I) which catalyzes electron transfer from NADH through the respiratory chain, using ubiquinone as an electron acceptor. Essential for the catalytic activity and assembly of complex I.</text>
</comment>
<dbReference type="GO" id="GO:0031966">
    <property type="term" value="C:mitochondrial membrane"/>
    <property type="evidence" value="ECO:0007669"/>
    <property type="project" value="UniProtKB-SubCell"/>
</dbReference>
<dbReference type="Pfam" id="PF00361">
    <property type="entry name" value="Proton_antipo_M"/>
    <property type="match status" value="1"/>
</dbReference>
<dbReference type="PANTHER" id="PTHR43507">
    <property type="entry name" value="NADH-UBIQUINONE OXIDOREDUCTASE CHAIN 4"/>
    <property type="match status" value="1"/>
</dbReference>
<dbReference type="InterPro" id="IPR001750">
    <property type="entry name" value="ND/Mrp_TM"/>
</dbReference>
<feature type="transmembrane region" description="Helical" evidence="17">
    <location>
        <begin position="298"/>
        <end position="319"/>
    </location>
</feature>
<evidence type="ECO:0000256" key="4">
    <source>
        <dbReference type="ARBA" id="ARBA00012944"/>
    </source>
</evidence>
<feature type="transmembrane region" description="Helical" evidence="17">
    <location>
        <begin position="328"/>
        <end position="350"/>
    </location>
</feature>
<evidence type="ECO:0000259" key="18">
    <source>
        <dbReference type="Pfam" id="PF00361"/>
    </source>
</evidence>
<gene>
    <name evidence="19" type="primary">NAD4</name>
</gene>
<dbReference type="GO" id="GO:0048039">
    <property type="term" value="F:ubiquinone binding"/>
    <property type="evidence" value="ECO:0007669"/>
    <property type="project" value="TreeGrafter"/>
</dbReference>
<protein>
    <recommendedName>
        <fullName evidence="5 17">NADH-ubiquinone oxidoreductase chain 4</fullName>
        <ecNumber evidence="4 17">7.1.1.2</ecNumber>
    </recommendedName>
</protein>
<comment type="catalytic activity">
    <reaction evidence="16 17">
        <text>a ubiquinone + NADH + 5 H(+)(in) = a ubiquinol + NAD(+) + 4 H(+)(out)</text>
        <dbReference type="Rhea" id="RHEA:29091"/>
        <dbReference type="Rhea" id="RHEA-COMP:9565"/>
        <dbReference type="Rhea" id="RHEA-COMP:9566"/>
        <dbReference type="ChEBI" id="CHEBI:15378"/>
        <dbReference type="ChEBI" id="CHEBI:16389"/>
        <dbReference type="ChEBI" id="CHEBI:17976"/>
        <dbReference type="ChEBI" id="CHEBI:57540"/>
        <dbReference type="ChEBI" id="CHEBI:57945"/>
        <dbReference type="EC" id="7.1.1.2"/>
    </reaction>
</comment>
<feature type="transmembrane region" description="Helical" evidence="17">
    <location>
        <begin position="86"/>
        <end position="104"/>
    </location>
</feature>
<dbReference type="EC" id="7.1.1.2" evidence="4 17"/>
<feature type="transmembrane region" description="Helical" evidence="17">
    <location>
        <begin position="370"/>
        <end position="394"/>
    </location>
</feature>
<keyword evidence="13 17" id="KW-0830">Ubiquinone</keyword>
<dbReference type="PANTHER" id="PTHR43507:SF20">
    <property type="entry name" value="NADH-UBIQUINONE OXIDOREDUCTASE CHAIN 4"/>
    <property type="match status" value="1"/>
</dbReference>
<geneLocation type="mitochondrion" evidence="19"/>
<evidence type="ECO:0000256" key="15">
    <source>
        <dbReference type="ARBA" id="ARBA00023136"/>
    </source>
</evidence>
<feature type="transmembrane region" description="Helical" evidence="17">
    <location>
        <begin position="270"/>
        <end position="292"/>
    </location>
</feature>
<keyword evidence="8 17" id="KW-0812">Transmembrane</keyword>
<evidence type="ECO:0000256" key="12">
    <source>
        <dbReference type="ARBA" id="ARBA00023027"/>
    </source>
</evidence>
<keyword evidence="10 17" id="KW-0249">Electron transport</keyword>
<dbReference type="PRINTS" id="PR01437">
    <property type="entry name" value="NUOXDRDTASE4"/>
</dbReference>
<comment type="similarity">
    <text evidence="3 17">Belongs to the complex I subunit 4 family.</text>
</comment>
<evidence type="ECO:0000256" key="13">
    <source>
        <dbReference type="ARBA" id="ARBA00023075"/>
    </source>
</evidence>